<organism evidence="2 3">
    <name type="scientific">Triticum urartu</name>
    <name type="common">Red wild einkorn</name>
    <name type="synonym">Crithodium urartu</name>
    <dbReference type="NCBI Taxonomy" id="4572"/>
    <lineage>
        <taxon>Eukaryota</taxon>
        <taxon>Viridiplantae</taxon>
        <taxon>Streptophyta</taxon>
        <taxon>Embryophyta</taxon>
        <taxon>Tracheophyta</taxon>
        <taxon>Spermatophyta</taxon>
        <taxon>Magnoliopsida</taxon>
        <taxon>Liliopsida</taxon>
        <taxon>Poales</taxon>
        <taxon>Poaceae</taxon>
        <taxon>BOP clade</taxon>
        <taxon>Pooideae</taxon>
        <taxon>Triticodae</taxon>
        <taxon>Triticeae</taxon>
        <taxon>Triticinae</taxon>
        <taxon>Triticum</taxon>
    </lineage>
</organism>
<dbReference type="Gramene" id="TuG1812S0001416800.01.T01">
    <property type="protein sequence ID" value="TuG1812S0001416800.01.T01.s_cds37897"/>
    <property type="gene ID" value="TuG1812S0001416800.01"/>
</dbReference>
<dbReference type="PANTHER" id="PTHR19446">
    <property type="entry name" value="REVERSE TRANSCRIPTASES"/>
    <property type="match status" value="1"/>
</dbReference>
<sequence>MVKNILEKLAVGHTLIQRWNFKIRAMRRHLSGWAKHTNGMYKKEKRRLSTIIDDLNKIAETRILSQQEIDMKNQSNEKVARLLREEEIKYYQRSKADFILMGDSNTRYFQLVANGRHRKKRIYSLQQDEGWIEGQEELKRYITSYYKSLFGLPDEGNFTLDENRTDDIPQVTTEENDFLTAPFSEEEVRAAVFQMEHNKAPGPDGFPAEFYQNFWDIIKSDLLELFNCLHADQLDLFRLNFGEIVLLPKIKEAERIQQYRPICLLNVSFKIFTKVATNRFNSIADHVVRPSQTAFMQGRNILDGVVILHDTVHEMHRKNMSGVVFKIDFEKAYDKVKWSFLQQALRMKGFSDKWRQWIHNFVTGGSMAIK</sequence>
<dbReference type="AlphaFoldDB" id="A0A8R7RBS2"/>
<protein>
    <recommendedName>
        <fullName evidence="1">Reverse transcriptase domain-containing protein</fullName>
    </recommendedName>
</protein>
<dbReference type="InterPro" id="IPR000477">
    <property type="entry name" value="RT_dom"/>
</dbReference>
<proteinExistence type="predicted"/>
<dbReference type="EnsemblPlants" id="TuG1812S0001416800.01.T01">
    <property type="protein sequence ID" value="TuG1812S0001416800.01.T01.s_cds37897"/>
    <property type="gene ID" value="TuG1812S0001416800.01"/>
</dbReference>
<name>A0A8R7RBS2_TRIUA</name>
<dbReference type="CDD" id="cd01650">
    <property type="entry name" value="RT_nLTR_like"/>
    <property type="match status" value="1"/>
</dbReference>
<keyword evidence="3" id="KW-1185">Reference proteome</keyword>
<dbReference type="Pfam" id="PF00078">
    <property type="entry name" value="RVT_1"/>
    <property type="match status" value="1"/>
</dbReference>
<reference evidence="2" key="2">
    <citation type="submission" date="2022-06" db="UniProtKB">
        <authorList>
            <consortium name="EnsemblPlants"/>
        </authorList>
    </citation>
    <scope>IDENTIFICATION</scope>
</reference>
<reference evidence="3" key="1">
    <citation type="journal article" date="2013" name="Nature">
        <title>Draft genome of the wheat A-genome progenitor Triticum urartu.</title>
        <authorList>
            <person name="Ling H.Q."/>
            <person name="Zhao S."/>
            <person name="Liu D."/>
            <person name="Wang J."/>
            <person name="Sun H."/>
            <person name="Zhang C."/>
            <person name="Fan H."/>
            <person name="Li D."/>
            <person name="Dong L."/>
            <person name="Tao Y."/>
            <person name="Gao C."/>
            <person name="Wu H."/>
            <person name="Li Y."/>
            <person name="Cui Y."/>
            <person name="Guo X."/>
            <person name="Zheng S."/>
            <person name="Wang B."/>
            <person name="Yu K."/>
            <person name="Liang Q."/>
            <person name="Yang W."/>
            <person name="Lou X."/>
            <person name="Chen J."/>
            <person name="Feng M."/>
            <person name="Jian J."/>
            <person name="Zhang X."/>
            <person name="Luo G."/>
            <person name="Jiang Y."/>
            <person name="Liu J."/>
            <person name="Wang Z."/>
            <person name="Sha Y."/>
            <person name="Zhang B."/>
            <person name="Wu H."/>
            <person name="Tang D."/>
            <person name="Shen Q."/>
            <person name="Xue P."/>
            <person name="Zou S."/>
            <person name="Wang X."/>
            <person name="Liu X."/>
            <person name="Wang F."/>
            <person name="Yang Y."/>
            <person name="An X."/>
            <person name="Dong Z."/>
            <person name="Zhang K."/>
            <person name="Zhang X."/>
            <person name="Luo M.C."/>
            <person name="Dvorak J."/>
            <person name="Tong Y."/>
            <person name="Wang J."/>
            <person name="Yang H."/>
            <person name="Li Z."/>
            <person name="Wang D."/>
            <person name="Zhang A."/>
            <person name="Wang J."/>
        </authorList>
    </citation>
    <scope>NUCLEOTIDE SEQUENCE</scope>
    <source>
        <strain evidence="3">cv. G1812</strain>
    </source>
</reference>
<evidence type="ECO:0000259" key="1">
    <source>
        <dbReference type="Pfam" id="PF00078"/>
    </source>
</evidence>
<evidence type="ECO:0000313" key="2">
    <source>
        <dbReference type="EnsemblPlants" id="TuG1812S0001416800.01.T01.s_cds37897"/>
    </source>
</evidence>
<evidence type="ECO:0000313" key="3">
    <source>
        <dbReference type="Proteomes" id="UP000015106"/>
    </source>
</evidence>
<dbReference type="Proteomes" id="UP000015106">
    <property type="component" value="Unassembled WGS sequence"/>
</dbReference>
<accession>A0A8R7RBS2</accession>
<dbReference type="SUPFAM" id="SSF56672">
    <property type="entry name" value="DNA/RNA polymerases"/>
    <property type="match status" value="1"/>
</dbReference>
<feature type="domain" description="Reverse transcriptase" evidence="1">
    <location>
        <begin position="256"/>
        <end position="362"/>
    </location>
</feature>
<dbReference type="InterPro" id="IPR043502">
    <property type="entry name" value="DNA/RNA_pol_sf"/>
</dbReference>